<evidence type="ECO:0000313" key="1">
    <source>
        <dbReference type="EMBL" id="KAK0398437.1"/>
    </source>
</evidence>
<dbReference type="Gene3D" id="3.90.730.10">
    <property type="entry name" value="Ribonuclease T2-like"/>
    <property type="match status" value="1"/>
</dbReference>
<keyword evidence="2" id="KW-1185">Reference proteome</keyword>
<evidence type="ECO:0000313" key="2">
    <source>
        <dbReference type="Proteomes" id="UP001175271"/>
    </source>
</evidence>
<reference evidence="1" key="1">
    <citation type="submission" date="2023-06" db="EMBL/GenBank/DDBJ databases">
        <title>Genomic analysis of the entomopathogenic nematode Steinernema hermaphroditum.</title>
        <authorList>
            <person name="Schwarz E.M."/>
            <person name="Heppert J.K."/>
            <person name="Baniya A."/>
            <person name="Schwartz H.T."/>
            <person name="Tan C.-H."/>
            <person name="Antoshechkin I."/>
            <person name="Sternberg P.W."/>
            <person name="Goodrich-Blair H."/>
            <person name="Dillman A.R."/>
        </authorList>
    </citation>
    <scope>NUCLEOTIDE SEQUENCE</scope>
    <source>
        <strain evidence="1">PS9179</strain>
        <tissue evidence="1">Whole animal</tissue>
    </source>
</reference>
<sequence length="175" mass="20171">MNVLAAPGSNNSLEMQFQTMTRPKLKEYSIIALQSRAGCYCTDQGRSRNQDQETLFQYVHSLWNADGPSTTQFFKKVGKLRLELLASWYTIENTCTDISLWPHEYKEHAGQHNINQYIRKGLEAYYSARKQLSITIPETQSRKTPQKMRDRLKTKFGVDVAIVCGLSDVRKVSMR</sequence>
<gene>
    <name evidence="1" type="ORF">QR680_002589</name>
</gene>
<name>A0AA39H395_9BILA</name>
<accession>A0AA39H395</accession>
<dbReference type="SUPFAM" id="SSF55895">
    <property type="entry name" value="Ribonuclease Rh-like"/>
    <property type="match status" value="1"/>
</dbReference>
<dbReference type="InterPro" id="IPR036430">
    <property type="entry name" value="RNase_T2-like_sf"/>
</dbReference>
<protein>
    <submittedName>
        <fullName evidence="1">Uncharacterized protein</fullName>
    </submittedName>
</protein>
<organism evidence="1 2">
    <name type="scientific">Steinernema hermaphroditum</name>
    <dbReference type="NCBI Taxonomy" id="289476"/>
    <lineage>
        <taxon>Eukaryota</taxon>
        <taxon>Metazoa</taxon>
        <taxon>Ecdysozoa</taxon>
        <taxon>Nematoda</taxon>
        <taxon>Chromadorea</taxon>
        <taxon>Rhabditida</taxon>
        <taxon>Tylenchina</taxon>
        <taxon>Panagrolaimomorpha</taxon>
        <taxon>Strongyloidoidea</taxon>
        <taxon>Steinernematidae</taxon>
        <taxon>Steinernema</taxon>
    </lineage>
</organism>
<proteinExistence type="predicted"/>
<dbReference type="GO" id="GO:0033897">
    <property type="term" value="F:ribonuclease T2 activity"/>
    <property type="evidence" value="ECO:0007669"/>
    <property type="project" value="InterPro"/>
</dbReference>
<dbReference type="Proteomes" id="UP001175271">
    <property type="component" value="Unassembled WGS sequence"/>
</dbReference>
<dbReference type="EMBL" id="JAUCMV010000005">
    <property type="protein sequence ID" value="KAK0398437.1"/>
    <property type="molecule type" value="Genomic_DNA"/>
</dbReference>
<dbReference type="GO" id="GO:0003723">
    <property type="term" value="F:RNA binding"/>
    <property type="evidence" value="ECO:0007669"/>
    <property type="project" value="InterPro"/>
</dbReference>
<comment type="caution">
    <text evidence="1">The sequence shown here is derived from an EMBL/GenBank/DDBJ whole genome shotgun (WGS) entry which is preliminary data.</text>
</comment>
<dbReference type="AlphaFoldDB" id="A0AA39H395"/>